<dbReference type="Pfam" id="PF00293">
    <property type="entry name" value="NUDIX"/>
    <property type="match status" value="1"/>
</dbReference>
<dbReference type="InterPro" id="IPR020084">
    <property type="entry name" value="NUDIX_hydrolase_CS"/>
</dbReference>
<comment type="similarity">
    <text evidence="3">Belongs to the Nudix hydrolase family.</text>
</comment>
<evidence type="ECO:0000259" key="4">
    <source>
        <dbReference type="PROSITE" id="PS51462"/>
    </source>
</evidence>
<dbReference type="CDD" id="cd04663">
    <property type="entry name" value="NUDIX_Hydrolase"/>
    <property type="match status" value="1"/>
</dbReference>
<organism evidence="5 6">
    <name type="scientific">Peteryoungia aggregata LMG 23059</name>
    <dbReference type="NCBI Taxonomy" id="1368425"/>
    <lineage>
        <taxon>Bacteria</taxon>
        <taxon>Pseudomonadati</taxon>
        <taxon>Pseudomonadota</taxon>
        <taxon>Alphaproteobacteria</taxon>
        <taxon>Hyphomicrobiales</taxon>
        <taxon>Rhizobiaceae</taxon>
        <taxon>Peteryoungia</taxon>
    </lineage>
</organism>
<dbReference type="RefSeq" id="WP_307374567.1">
    <property type="nucleotide sequence ID" value="NZ_JAUSUW010000009.1"/>
</dbReference>
<proteinExistence type="inferred from homology"/>
<dbReference type="PROSITE" id="PS00893">
    <property type="entry name" value="NUDIX_BOX"/>
    <property type="match status" value="1"/>
</dbReference>
<comment type="caution">
    <text evidence="5">The sequence shown here is derived from an EMBL/GenBank/DDBJ whole genome shotgun (WGS) entry which is preliminary data.</text>
</comment>
<keyword evidence="6" id="KW-1185">Reference proteome</keyword>
<feature type="domain" description="Nudix hydrolase" evidence="4">
    <location>
        <begin position="1"/>
        <end position="128"/>
    </location>
</feature>
<dbReference type="Gene3D" id="3.90.79.10">
    <property type="entry name" value="Nucleoside Triphosphate Pyrophosphohydrolase"/>
    <property type="match status" value="1"/>
</dbReference>
<dbReference type="InterPro" id="IPR015797">
    <property type="entry name" value="NUDIX_hydrolase-like_dom_sf"/>
</dbReference>
<dbReference type="EMBL" id="JAUSUW010000009">
    <property type="protein sequence ID" value="MDQ0422217.1"/>
    <property type="molecule type" value="Genomic_DNA"/>
</dbReference>
<dbReference type="PRINTS" id="PR00502">
    <property type="entry name" value="NUDIXFAMILY"/>
</dbReference>
<keyword evidence="2 3" id="KW-0378">Hydrolase</keyword>
<accession>A0ABU0GA44</accession>
<evidence type="ECO:0000256" key="2">
    <source>
        <dbReference type="ARBA" id="ARBA00022801"/>
    </source>
</evidence>
<gene>
    <name evidence="5" type="ORF">J2045_003262</name>
</gene>
<protein>
    <submittedName>
        <fullName evidence="5">8-oxo-dGTP pyrophosphatase MutT (NUDIX family)</fullName>
    </submittedName>
</protein>
<comment type="cofactor">
    <cofactor evidence="1">
        <name>Mg(2+)</name>
        <dbReference type="ChEBI" id="CHEBI:18420"/>
    </cofactor>
</comment>
<sequence length="141" mass="16252">MAPVVKVLIYGVWRGRVLVFDEPDFPEIALQIPGGTVEHGEDLLQAAAREFYEETGLATGRDLRQILSHRYSFDRGNERITHQRHYFRTDLVGEYPEEWVHWEQSPHDGSAPIRFHLHWLPIAVAKRNLGMGMADELDTFG</sequence>
<evidence type="ECO:0000313" key="6">
    <source>
        <dbReference type="Proteomes" id="UP001238496"/>
    </source>
</evidence>
<name>A0ABU0GA44_9HYPH</name>
<dbReference type="Proteomes" id="UP001238496">
    <property type="component" value="Unassembled WGS sequence"/>
</dbReference>
<evidence type="ECO:0000256" key="1">
    <source>
        <dbReference type="ARBA" id="ARBA00001946"/>
    </source>
</evidence>
<dbReference type="InterPro" id="IPR020476">
    <property type="entry name" value="Nudix_hydrolase"/>
</dbReference>
<evidence type="ECO:0000256" key="3">
    <source>
        <dbReference type="RuleBase" id="RU003476"/>
    </source>
</evidence>
<dbReference type="PROSITE" id="PS51462">
    <property type="entry name" value="NUDIX"/>
    <property type="match status" value="1"/>
</dbReference>
<dbReference type="InterPro" id="IPR000086">
    <property type="entry name" value="NUDIX_hydrolase_dom"/>
</dbReference>
<reference evidence="5 6" key="1">
    <citation type="submission" date="2023-07" db="EMBL/GenBank/DDBJ databases">
        <title>Genomic Encyclopedia of Type Strains, Phase IV (KMG-IV): sequencing the most valuable type-strain genomes for metagenomic binning, comparative biology and taxonomic classification.</title>
        <authorList>
            <person name="Goeker M."/>
        </authorList>
    </citation>
    <scope>NUCLEOTIDE SEQUENCE [LARGE SCALE GENOMIC DNA]</scope>
    <source>
        <strain evidence="5 6">DSM 1111</strain>
    </source>
</reference>
<dbReference type="SUPFAM" id="SSF55811">
    <property type="entry name" value="Nudix"/>
    <property type="match status" value="1"/>
</dbReference>
<evidence type="ECO:0000313" key="5">
    <source>
        <dbReference type="EMBL" id="MDQ0422217.1"/>
    </source>
</evidence>